<organism evidence="3 4">
    <name type="scientific">Methylomonas methanica (strain DSM 25384 / MC09)</name>
    <dbReference type="NCBI Taxonomy" id="857087"/>
    <lineage>
        <taxon>Bacteria</taxon>
        <taxon>Pseudomonadati</taxon>
        <taxon>Pseudomonadota</taxon>
        <taxon>Gammaproteobacteria</taxon>
        <taxon>Methylococcales</taxon>
        <taxon>Methylococcaceae</taxon>
        <taxon>Methylomonas</taxon>
    </lineage>
</organism>
<keyword evidence="1" id="KW-1133">Transmembrane helix</keyword>
<feature type="transmembrane region" description="Helical" evidence="1">
    <location>
        <begin position="277"/>
        <end position="300"/>
    </location>
</feature>
<feature type="chain" id="PRO_5003396373" description="PEP-CTERM sorting domain-containing protein" evidence="2">
    <location>
        <begin position="22"/>
        <end position="319"/>
    </location>
</feature>
<keyword evidence="1" id="KW-0472">Membrane</keyword>
<proteinExistence type="predicted"/>
<evidence type="ECO:0000256" key="2">
    <source>
        <dbReference type="SAM" id="SignalP"/>
    </source>
</evidence>
<accession>G0A239</accession>
<dbReference type="RefSeq" id="WP_013820797.1">
    <property type="nucleotide sequence ID" value="NC_015572.1"/>
</dbReference>
<protein>
    <recommendedName>
        <fullName evidence="5">PEP-CTERM sorting domain-containing protein</fullName>
    </recommendedName>
</protein>
<sequence length="319" mass="34102">MEKKKYLIPIALVAMGFTVSAEATLLGVTQASQYPYVNFENAYLIYDHNGVDNSTGLLTIASFDSRLHSPSGANVSQSYMGGSDSTPDAMLTIAINKSNGSWNSISAAGVNQVTINFGNSVSRNNPNTNTPGFSWTGDITGFGWLEDNSFTSQYEFGTKFDATWQMTGDAYEDMPSNMSSFIDDYLTSLMSGYQGGIVINNTAGFIDPDNAVTNGANQNPGEVSNPKAWQRDWVFGAGAATDSNLLAALNPLLGGLATTSCRKFDSTNCVSYIDSNVYANVFVPIPPALLLWGGALASLFPFVRRIKNNVAANALTNTV</sequence>
<evidence type="ECO:0008006" key="5">
    <source>
        <dbReference type="Google" id="ProtNLM"/>
    </source>
</evidence>
<dbReference type="HOGENOM" id="CLU_870997_0_0_6"/>
<dbReference type="EMBL" id="CP002738">
    <property type="protein sequence ID" value="AEG02582.1"/>
    <property type="molecule type" value="Genomic_DNA"/>
</dbReference>
<reference evidence="3 4" key="1">
    <citation type="journal article" date="2011" name="J. Bacteriol.">
        <title>Complete Genome Sequence of the Aerobic Marine Methanotroph Methylomonas methanica MC09.</title>
        <authorList>
            <person name="Boden R."/>
            <person name="Cunliffe M."/>
            <person name="Scanlan J."/>
            <person name="Moussard H."/>
            <person name="Kits K.D."/>
            <person name="Klotz M.G."/>
            <person name="Jetten M.S."/>
            <person name="Vuilleumier S."/>
            <person name="Han J."/>
            <person name="Peters L."/>
            <person name="Mikhailova N."/>
            <person name="Teshima H."/>
            <person name="Tapia R."/>
            <person name="Kyrpides N."/>
            <person name="Ivanova N."/>
            <person name="Pagani I."/>
            <person name="Cheng J.F."/>
            <person name="Goodwin L."/>
            <person name="Han C."/>
            <person name="Hauser L."/>
            <person name="Land M.L."/>
            <person name="Lapidus A."/>
            <person name="Lucas S."/>
            <person name="Pitluck S."/>
            <person name="Woyke T."/>
            <person name="Stein L."/>
            <person name="Murrell J.C."/>
        </authorList>
    </citation>
    <scope>NUCLEOTIDE SEQUENCE [LARGE SCALE GENOMIC DNA]</scope>
    <source>
        <strain evidence="3 4">MC09</strain>
    </source>
</reference>
<reference key="2">
    <citation type="submission" date="2011-05" db="EMBL/GenBank/DDBJ databases">
        <title>Complete genome sequence of the aerobic marine methanotroph Methylomonas methanica MC09.</title>
        <authorList>
            <person name="Boden R."/>
            <person name="Cunliffe M."/>
            <person name="Scanlan J."/>
            <person name="Moussard H."/>
            <person name="Kits K.D."/>
            <person name="Klotz M."/>
            <person name="Jetten M."/>
            <person name="Vuilleumier S."/>
            <person name="Han J."/>
            <person name="Peters L."/>
            <person name="Mikhailova N."/>
            <person name="Teshima H."/>
            <person name="Tapia R."/>
            <person name="Kyrpides N."/>
            <person name="Ivanova N."/>
            <person name="Pagani I."/>
            <person name="Cheng J.-F."/>
            <person name="Goodwin L."/>
            <person name="Han C."/>
            <person name="Hauser L."/>
            <person name="Land M."/>
            <person name="Lapidus A."/>
            <person name="Lucas S."/>
            <person name="Pitluck S."/>
            <person name="Woyke T."/>
            <person name="Stein L.Y."/>
            <person name="Murrell C."/>
        </authorList>
    </citation>
    <scope>NUCLEOTIDE SEQUENCE</scope>
    <source>
        <strain>MC09</strain>
    </source>
</reference>
<dbReference type="AlphaFoldDB" id="G0A239"/>
<keyword evidence="2" id="KW-0732">Signal</keyword>
<reference evidence="4" key="3">
    <citation type="submission" date="2011-05" db="EMBL/GenBank/DDBJ databases">
        <title>Complete sequence of Methylomonas methanica MC09.</title>
        <authorList>
            <consortium name="US DOE Joint Genome Institute"/>
            <person name="Lucas S."/>
            <person name="Han J."/>
            <person name="Lapidus A."/>
            <person name="Cheng J.-F."/>
            <person name="Goodwin L."/>
            <person name="Pitluck S."/>
            <person name="Peters L."/>
            <person name="Mikhailova N."/>
            <person name="Teshima H."/>
            <person name="Han C."/>
            <person name="Tapia R."/>
            <person name="Land M."/>
            <person name="Hauser L."/>
            <person name="Kyrpides N."/>
            <person name="Ivanova N."/>
            <person name="Pagani I."/>
            <person name="Stein L."/>
            <person name="Woyke T."/>
        </authorList>
    </citation>
    <scope>NUCLEOTIDE SEQUENCE [LARGE SCALE GENOMIC DNA]</scope>
    <source>
        <strain evidence="4">MC09</strain>
    </source>
</reference>
<keyword evidence="1" id="KW-0812">Transmembrane</keyword>
<dbReference type="OrthoDB" id="9835677at2"/>
<evidence type="ECO:0000256" key="1">
    <source>
        <dbReference type="SAM" id="Phobius"/>
    </source>
</evidence>
<evidence type="ECO:0000313" key="4">
    <source>
        <dbReference type="Proteomes" id="UP000008888"/>
    </source>
</evidence>
<dbReference type="Proteomes" id="UP000008888">
    <property type="component" value="Chromosome"/>
</dbReference>
<name>G0A239_METMM</name>
<gene>
    <name evidence="3" type="ordered locus">Metme_4231</name>
</gene>
<evidence type="ECO:0000313" key="3">
    <source>
        <dbReference type="EMBL" id="AEG02582.1"/>
    </source>
</evidence>
<feature type="signal peptide" evidence="2">
    <location>
        <begin position="1"/>
        <end position="21"/>
    </location>
</feature>
<keyword evidence="4" id="KW-1185">Reference proteome</keyword>
<dbReference type="KEGG" id="mmt:Metme_4231"/>